<gene>
    <name evidence="3" type="ORF">NCGR_LOCUS63645</name>
</gene>
<proteinExistence type="predicted"/>
<feature type="region of interest" description="Disordered" evidence="2">
    <location>
        <begin position="342"/>
        <end position="417"/>
    </location>
</feature>
<feature type="region of interest" description="Disordered" evidence="2">
    <location>
        <begin position="1"/>
        <end position="55"/>
    </location>
</feature>
<keyword evidence="4" id="KW-1185">Reference proteome</keyword>
<organism evidence="3 4">
    <name type="scientific">Miscanthus lutarioriparius</name>
    <dbReference type="NCBI Taxonomy" id="422564"/>
    <lineage>
        <taxon>Eukaryota</taxon>
        <taxon>Viridiplantae</taxon>
        <taxon>Streptophyta</taxon>
        <taxon>Embryophyta</taxon>
        <taxon>Tracheophyta</taxon>
        <taxon>Spermatophyta</taxon>
        <taxon>Magnoliopsida</taxon>
        <taxon>Liliopsida</taxon>
        <taxon>Poales</taxon>
        <taxon>Poaceae</taxon>
        <taxon>PACMAD clade</taxon>
        <taxon>Panicoideae</taxon>
        <taxon>Andropogonodae</taxon>
        <taxon>Andropogoneae</taxon>
        <taxon>Saccharinae</taxon>
        <taxon>Miscanthus</taxon>
    </lineage>
</organism>
<keyword evidence="1" id="KW-0175">Coiled coil</keyword>
<name>A0A811SAA8_9POAL</name>
<feature type="compositionally biased region" description="Basic and acidic residues" evidence="2">
    <location>
        <begin position="32"/>
        <end position="52"/>
    </location>
</feature>
<reference evidence="3" key="1">
    <citation type="submission" date="2020-10" db="EMBL/GenBank/DDBJ databases">
        <authorList>
            <person name="Han B."/>
            <person name="Lu T."/>
            <person name="Zhao Q."/>
            <person name="Huang X."/>
            <person name="Zhao Y."/>
        </authorList>
    </citation>
    <scope>NUCLEOTIDE SEQUENCE</scope>
</reference>
<evidence type="ECO:0000256" key="2">
    <source>
        <dbReference type="SAM" id="MobiDB-lite"/>
    </source>
</evidence>
<evidence type="ECO:0000313" key="4">
    <source>
        <dbReference type="Proteomes" id="UP000604825"/>
    </source>
</evidence>
<protein>
    <submittedName>
        <fullName evidence="3">Uncharacterized protein</fullName>
    </submittedName>
</protein>
<dbReference type="AlphaFoldDB" id="A0A811SAA8"/>
<evidence type="ECO:0000256" key="1">
    <source>
        <dbReference type="SAM" id="Coils"/>
    </source>
</evidence>
<comment type="caution">
    <text evidence="3">The sequence shown here is derived from an EMBL/GenBank/DDBJ whole genome shotgun (WGS) entry which is preliminary data.</text>
</comment>
<dbReference type="InterPro" id="IPR050923">
    <property type="entry name" value="Cell_Proc_Reg/RNA_Proc"/>
</dbReference>
<sequence length="608" mass="68676">MKIEQALTVERRGEADSQKCGDRWRGTGRATAEAHGRGGSTERRGRMDRGPAETHMNVVADKRRCEKDLQKLRDARIQQDMLDREASILRAKTQAALAEGISWGMAEDAIEESAEDDADEITWQTYKGQLTDRQEKTRSKIVKRMEKIGNMKKEIDAIRVKDISQGGLTQGQQTQIARNEQRISQIMEELDNLEETLNDSIRESIGACSGKAKRGSHKASLEEEDDILSDDDEFFDRTKKKSSQKSSEQQSVETADSLLEKKDFITNDIESKTKLLEEEKHKLSESDTPDLRDDLDAYMSGLSSQLVHDKIARIQKELSDLQDELDRVVYLLKIADPMGEAVSKRDLKPREAKPPTSNDNPRLESKKQNKIGKATAEEKPKDSSSEVGTDKPAKLQADVSKNQEDGSRPAFAMPKPQWLGDRRIIEPEENFINKEKSDAEEPDNFVDYKDRKTILSSGSGKELEEAAPGLILRRESLLTSQLPARQIHLQLKVKHQLLMLWPFCLSINVVYKPWKEMENENEPDSSKREGRSLNKKRVLGPARPDFLEARPESETWVPPEATTPRGEVQYGAYGVVSLFGAIFCEDIAIEAEIAYSVDGKFGEGTRFR</sequence>
<dbReference type="OrthoDB" id="444265at2759"/>
<feature type="compositionally biased region" description="Basic and acidic residues" evidence="2">
    <location>
        <begin position="342"/>
        <end position="353"/>
    </location>
</feature>
<dbReference type="EMBL" id="CAJGYO010000019">
    <property type="protein sequence ID" value="CAD6339547.1"/>
    <property type="molecule type" value="Genomic_DNA"/>
</dbReference>
<evidence type="ECO:0000313" key="3">
    <source>
        <dbReference type="EMBL" id="CAD6339547.1"/>
    </source>
</evidence>
<dbReference type="PANTHER" id="PTHR23308">
    <property type="entry name" value="NUCLEAR INHIBITOR OF PROTEIN PHOSPHATASE-1"/>
    <property type="match status" value="1"/>
</dbReference>
<dbReference type="Proteomes" id="UP000604825">
    <property type="component" value="Unassembled WGS sequence"/>
</dbReference>
<feature type="compositionally biased region" description="Basic and acidic residues" evidence="2">
    <location>
        <begin position="375"/>
        <end position="393"/>
    </location>
</feature>
<feature type="coiled-coil region" evidence="1">
    <location>
        <begin position="304"/>
        <end position="331"/>
    </location>
</feature>
<accession>A0A811SAA8</accession>
<feature type="compositionally biased region" description="Basic and acidic residues" evidence="2">
    <location>
        <begin position="1"/>
        <end position="25"/>
    </location>
</feature>
<feature type="coiled-coil region" evidence="1">
    <location>
        <begin position="176"/>
        <end position="203"/>
    </location>
</feature>